<dbReference type="OrthoDB" id="4516955at2"/>
<proteinExistence type="predicted"/>
<dbReference type="AlphaFoldDB" id="A0A1X0A3Y4"/>
<keyword evidence="5" id="KW-1185">Reference proteome</keyword>
<dbReference type="Pfam" id="PF11887">
    <property type="entry name" value="Mce4_CUP1"/>
    <property type="match status" value="1"/>
</dbReference>
<dbReference type="Proteomes" id="UP000192284">
    <property type="component" value="Unassembled WGS sequence"/>
</dbReference>
<feature type="domain" description="Mce/MlaD" evidence="2">
    <location>
        <begin position="54"/>
        <end position="128"/>
    </location>
</feature>
<evidence type="ECO:0000259" key="2">
    <source>
        <dbReference type="Pfam" id="PF02470"/>
    </source>
</evidence>
<reference evidence="4 5" key="1">
    <citation type="submission" date="2017-02" db="EMBL/GenBank/DDBJ databases">
        <title>The new phylogeny of genus Mycobacterium.</title>
        <authorList>
            <person name="Tortoli E."/>
            <person name="Trovato A."/>
            <person name="Cirillo D.M."/>
        </authorList>
    </citation>
    <scope>NUCLEOTIDE SEQUENCE [LARGE SCALE GENOMIC DNA]</scope>
    <source>
        <strain evidence="4 5">DSM 45057</strain>
    </source>
</reference>
<dbReference type="InterPro" id="IPR024516">
    <property type="entry name" value="Mce_C"/>
</dbReference>
<dbReference type="InterPro" id="IPR003399">
    <property type="entry name" value="Mce/MlaD"/>
</dbReference>
<evidence type="ECO:0000259" key="3">
    <source>
        <dbReference type="Pfam" id="PF11887"/>
    </source>
</evidence>
<accession>A0A1X0A3Y4</accession>
<organism evidence="4 5">
    <name type="scientific">Mycobacterium angelicum</name>
    <dbReference type="NCBI Taxonomy" id="470074"/>
    <lineage>
        <taxon>Bacteria</taxon>
        <taxon>Bacillati</taxon>
        <taxon>Actinomycetota</taxon>
        <taxon>Actinomycetes</taxon>
        <taxon>Mycobacteriales</taxon>
        <taxon>Mycobacteriaceae</taxon>
        <taxon>Mycobacterium</taxon>
    </lineage>
</organism>
<evidence type="ECO:0000313" key="4">
    <source>
        <dbReference type="EMBL" id="ORA24801.1"/>
    </source>
</evidence>
<name>A0A1X0A3Y4_MYCAN</name>
<dbReference type="NCBIfam" id="TIGR00996">
    <property type="entry name" value="Mtu_fam_mce"/>
    <property type="match status" value="1"/>
</dbReference>
<dbReference type="EMBL" id="MVHE01000004">
    <property type="protein sequence ID" value="ORA24801.1"/>
    <property type="molecule type" value="Genomic_DNA"/>
</dbReference>
<dbReference type="InterPro" id="IPR052336">
    <property type="entry name" value="MlaD_Phospholipid_Transporter"/>
</dbReference>
<feature type="region of interest" description="Disordered" evidence="1">
    <location>
        <begin position="411"/>
        <end position="492"/>
    </location>
</feature>
<feature type="domain" description="Mammalian cell entry C-terminal" evidence="3">
    <location>
        <begin position="137"/>
        <end position="304"/>
    </location>
</feature>
<feature type="compositionally biased region" description="Pro residues" evidence="1">
    <location>
        <begin position="443"/>
        <end position="454"/>
    </location>
</feature>
<dbReference type="Pfam" id="PF02470">
    <property type="entry name" value="MlaD"/>
    <property type="match status" value="1"/>
</dbReference>
<dbReference type="GO" id="GO:0005576">
    <property type="term" value="C:extracellular region"/>
    <property type="evidence" value="ECO:0007669"/>
    <property type="project" value="TreeGrafter"/>
</dbReference>
<feature type="compositionally biased region" description="Pro residues" evidence="1">
    <location>
        <begin position="461"/>
        <end position="477"/>
    </location>
</feature>
<dbReference type="PANTHER" id="PTHR33371:SF4">
    <property type="entry name" value="INTERMEMBRANE PHOSPHOLIPID TRANSPORT SYSTEM BINDING PROTEIN MLAD"/>
    <property type="match status" value="1"/>
</dbReference>
<evidence type="ECO:0000313" key="5">
    <source>
        <dbReference type="Proteomes" id="UP000192284"/>
    </source>
</evidence>
<gene>
    <name evidence="4" type="ORF">BST12_04925</name>
</gene>
<dbReference type="RefSeq" id="WP_083111868.1">
    <property type="nucleotide sequence ID" value="NZ_JACKTS010000034.1"/>
</dbReference>
<protein>
    <submittedName>
        <fullName evidence="4">Mammalian cell entry protein</fullName>
    </submittedName>
</protein>
<dbReference type="InterPro" id="IPR005693">
    <property type="entry name" value="Mce"/>
</dbReference>
<dbReference type="PANTHER" id="PTHR33371">
    <property type="entry name" value="INTERMEMBRANE PHOSPHOLIPID TRANSPORT SYSTEM BINDING PROTEIN MLAD-RELATED"/>
    <property type="match status" value="1"/>
</dbReference>
<evidence type="ECO:0000256" key="1">
    <source>
        <dbReference type="SAM" id="MobiDB-lite"/>
    </source>
</evidence>
<comment type="caution">
    <text evidence="4">The sequence shown here is derived from an EMBL/GenBank/DDBJ whole genome shotgun (WGS) entry which is preliminary data.</text>
</comment>
<sequence>MPRLYVGRQGRRVAVISRIPPAKRKRLSTVAAVVLVGLVVAGAAVLVRNTFFAPRTITAYFTTATAVYPGDEVRVSGVKVGKIKSIEPQGKQVKMTLGVDRSVPVPADAKAVIVASNLVAARYVQLTPAYRTSGPVMPDGAVIPVERTAVPVEWDEVKTQLMRLATDLGPKSGVSGTSVGRFIDSAANALDGNGDKLRQTIAQLSGVGRILANGSGNIVDIIKNLQIFVSALRDSNVQIVQFNDRLATLTSVVNDSKSELDAALTELSTAVGEVQRFIAETREGTSEQIARLADVTQILVNQRMPLENILHAAPNALGNFFNDYNADTGTIVGGFGIMNFANPTFSGLMVPLPVPGCTAVGAIENVTAVESGKLCSMFLGPGLRVLNFNSLPIPINIFLQKSIDPENILYTEPRLAPGGEGPKPGPPEIPPAVSAYTGLPGDPVGPPGAEPPARIPGAAMPLPPPPSTPMEPPPPAAPGVSGMLLPAEGPQS</sequence>